<protein>
    <submittedName>
        <fullName evidence="4">LptA/OstA family protein</fullName>
    </submittedName>
</protein>
<sequence>MLRHIACSAALVLTLAQSALAEGAQVAFGGLKGDTTAQVEMNADTLTVNQADGTAVFSGNVVVSQGAMKLSANEVRVAYGADKTSIETLYASGNVLLVNATDAAQADNAVYTIASGEVVMTGNVLLTQGQAAMSAGKLVIDLKTGLGRMEGRVKTTFVPGKK</sequence>
<reference evidence="5" key="1">
    <citation type="journal article" date="2019" name="Int. J. Syst. Evol. Microbiol.">
        <title>The Global Catalogue of Microorganisms (GCM) 10K type strain sequencing project: providing services to taxonomists for standard genome sequencing and annotation.</title>
        <authorList>
            <consortium name="The Broad Institute Genomics Platform"/>
            <consortium name="The Broad Institute Genome Sequencing Center for Infectious Disease"/>
            <person name="Wu L."/>
            <person name="Ma J."/>
        </authorList>
    </citation>
    <scope>NUCLEOTIDE SEQUENCE [LARGE SCALE GENOMIC DNA]</scope>
    <source>
        <strain evidence="5">KCTC 52039</strain>
    </source>
</reference>
<comment type="caution">
    <text evidence="4">The sequence shown here is derived from an EMBL/GenBank/DDBJ whole genome shotgun (WGS) entry which is preliminary data.</text>
</comment>
<gene>
    <name evidence="4" type="ORF">ACFOGH_14215</name>
</gene>
<proteinExistence type="predicted"/>
<dbReference type="Pfam" id="PF03968">
    <property type="entry name" value="LptD_N"/>
    <property type="match status" value="1"/>
</dbReference>
<dbReference type="Gene3D" id="2.60.450.10">
    <property type="entry name" value="Lipopolysaccharide (LPS) transport protein A like domain"/>
    <property type="match status" value="1"/>
</dbReference>
<dbReference type="InterPro" id="IPR052037">
    <property type="entry name" value="LPS_export_LptA"/>
</dbReference>
<feature type="domain" description="Organic solvent tolerance-like N-terminal" evidence="3">
    <location>
        <begin position="41"/>
        <end position="145"/>
    </location>
</feature>
<accession>A0ABV7J2U7</accession>
<feature type="signal peptide" evidence="2">
    <location>
        <begin position="1"/>
        <end position="21"/>
    </location>
</feature>
<organism evidence="4 5">
    <name type="scientific">Cypionkella sinensis</name>
    <dbReference type="NCBI Taxonomy" id="1756043"/>
    <lineage>
        <taxon>Bacteria</taxon>
        <taxon>Pseudomonadati</taxon>
        <taxon>Pseudomonadota</taxon>
        <taxon>Alphaproteobacteria</taxon>
        <taxon>Rhodobacterales</taxon>
        <taxon>Paracoccaceae</taxon>
        <taxon>Cypionkella</taxon>
    </lineage>
</organism>
<feature type="chain" id="PRO_5046516299" evidence="2">
    <location>
        <begin position="22"/>
        <end position="162"/>
    </location>
</feature>
<dbReference type="InterPro" id="IPR005653">
    <property type="entry name" value="OstA-like_N"/>
</dbReference>
<keyword evidence="5" id="KW-1185">Reference proteome</keyword>
<dbReference type="EMBL" id="JBHRTO010000001">
    <property type="protein sequence ID" value="MFC3182153.1"/>
    <property type="molecule type" value="Genomic_DNA"/>
</dbReference>
<dbReference type="PANTHER" id="PTHR36504">
    <property type="entry name" value="LIPOPOLYSACCHARIDE EXPORT SYSTEM PROTEIN LPTA"/>
    <property type="match status" value="1"/>
</dbReference>
<evidence type="ECO:0000313" key="5">
    <source>
        <dbReference type="Proteomes" id="UP001595547"/>
    </source>
</evidence>
<dbReference type="Proteomes" id="UP001595547">
    <property type="component" value="Unassembled WGS sequence"/>
</dbReference>
<evidence type="ECO:0000256" key="2">
    <source>
        <dbReference type="SAM" id="SignalP"/>
    </source>
</evidence>
<evidence type="ECO:0000256" key="1">
    <source>
        <dbReference type="ARBA" id="ARBA00022729"/>
    </source>
</evidence>
<evidence type="ECO:0000313" key="4">
    <source>
        <dbReference type="EMBL" id="MFC3182153.1"/>
    </source>
</evidence>
<dbReference type="RefSeq" id="WP_380073733.1">
    <property type="nucleotide sequence ID" value="NZ_JBHRTO010000001.1"/>
</dbReference>
<keyword evidence="1 2" id="KW-0732">Signal</keyword>
<name>A0ABV7J2U7_9RHOB</name>
<dbReference type="PANTHER" id="PTHR36504:SF1">
    <property type="entry name" value="LIPOPOLYSACCHARIDE EXPORT SYSTEM PROTEIN LPTA"/>
    <property type="match status" value="1"/>
</dbReference>
<evidence type="ECO:0000259" key="3">
    <source>
        <dbReference type="Pfam" id="PF03968"/>
    </source>
</evidence>